<gene>
    <name evidence="3" type="primary">LOC113473949</name>
</gene>
<name>A0A3Q0JLS8_DIACI</name>
<evidence type="ECO:0000256" key="1">
    <source>
        <dbReference type="SAM" id="SignalP"/>
    </source>
</evidence>
<proteinExistence type="predicted"/>
<dbReference type="PaxDb" id="121845-A0A3Q0JLS8"/>
<keyword evidence="1" id="KW-0732">Signal</keyword>
<reference evidence="3" key="1">
    <citation type="submission" date="2025-08" db="UniProtKB">
        <authorList>
            <consortium name="RefSeq"/>
        </authorList>
    </citation>
    <scope>IDENTIFICATION</scope>
</reference>
<sequence>MHIAHGQVKYHNTILWLILKTLSTPISSSYHHTTTWSHRSTPSYSIITSQKICKLSNSLTDTSTQKCYIKPFAFAMVDNLIRTREHSSPTNNDLGKEACRRELVALLDSAATAEDMAIIKKGIGQIKATLTAVRSQNQLPAAKSNGREIFLLSGAFTQLRNKDQIKEELKKPSVAESDDISTNLILSLL</sequence>
<dbReference type="RefSeq" id="XP_026689292.1">
    <property type="nucleotide sequence ID" value="XM_026833491.1"/>
</dbReference>
<keyword evidence="2" id="KW-1185">Reference proteome</keyword>
<dbReference type="GeneID" id="113473949"/>
<protein>
    <submittedName>
        <fullName evidence="3">Uncharacterized protein LOC113473949</fullName>
    </submittedName>
</protein>
<dbReference type="KEGG" id="dci:113473949"/>
<feature type="chain" id="PRO_5017966186" evidence="1">
    <location>
        <begin position="29"/>
        <end position="189"/>
    </location>
</feature>
<feature type="signal peptide" evidence="1">
    <location>
        <begin position="1"/>
        <end position="28"/>
    </location>
</feature>
<dbReference type="Proteomes" id="UP000079169">
    <property type="component" value="Unplaced"/>
</dbReference>
<organism evidence="2 3">
    <name type="scientific">Diaphorina citri</name>
    <name type="common">Asian citrus psyllid</name>
    <dbReference type="NCBI Taxonomy" id="121845"/>
    <lineage>
        <taxon>Eukaryota</taxon>
        <taxon>Metazoa</taxon>
        <taxon>Ecdysozoa</taxon>
        <taxon>Arthropoda</taxon>
        <taxon>Hexapoda</taxon>
        <taxon>Insecta</taxon>
        <taxon>Pterygota</taxon>
        <taxon>Neoptera</taxon>
        <taxon>Paraneoptera</taxon>
        <taxon>Hemiptera</taxon>
        <taxon>Sternorrhyncha</taxon>
        <taxon>Psylloidea</taxon>
        <taxon>Psyllidae</taxon>
        <taxon>Diaphorininae</taxon>
        <taxon>Diaphorina</taxon>
    </lineage>
</organism>
<evidence type="ECO:0000313" key="3">
    <source>
        <dbReference type="RefSeq" id="XP_026689292.1"/>
    </source>
</evidence>
<evidence type="ECO:0000313" key="2">
    <source>
        <dbReference type="Proteomes" id="UP000079169"/>
    </source>
</evidence>
<accession>A0A3Q0JLS8</accession>
<dbReference type="AlphaFoldDB" id="A0A3Q0JLS8"/>